<name>A0A673GH01_9TELE</name>
<organism evidence="1 2">
    <name type="scientific">Sinocyclocheilus rhinocerous</name>
    <dbReference type="NCBI Taxonomy" id="307959"/>
    <lineage>
        <taxon>Eukaryota</taxon>
        <taxon>Metazoa</taxon>
        <taxon>Chordata</taxon>
        <taxon>Craniata</taxon>
        <taxon>Vertebrata</taxon>
        <taxon>Euteleostomi</taxon>
        <taxon>Actinopterygii</taxon>
        <taxon>Neopterygii</taxon>
        <taxon>Teleostei</taxon>
        <taxon>Ostariophysi</taxon>
        <taxon>Cypriniformes</taxon>
        <taxon>Cyprinidae</taxon>
        <taxon>Cyprininae</taxon>
        <taxon>Sinocyclocheilus</taxon>
    </lineage>
</organism>
<sequence length="124" mass="13465">MKLCRCFRLKIHITAFFQNSGGPLVQLVIGRTEPVAPHRRHSTAQKQVLGPCAVLPPALLQWNVSVLSLFYLLEPRIKVLVLGTGKKGIVVEVQDTPNACATFNFLSNEERLAAAGLIPPPVAG</sequence>
<keyword evidence="2" id="KW-1185">Reference proteome</keyword>
<evidence type="ECO:0000313" key="1">
    <source>
        <dbReference type="Ensembl" id="ENSSRHP00000013187.1"/>
    </source>
</evidence>
<dbReference type="Proteomes" id="UP000472270">
    <property type="component" value="Unassembled WGS sequence"/>
</dbReference>
<dbReference type="GO" id="GO:0005743">
    <property type="term" value="C:mitochondrial inner membrane"/>
    <property type="evidence" value="ECO:0007669"/>
    <property type="project" value="TreeGrafter"/>
</dbReference>
<dbReference type="Gene3D" id="3.40.1230.10">
    <property type="entry name" value="MTH938-like"/>
    <property type="match status" value="1"/>
</dbReference>
<dbReference type="PANTHER" id="PTHR21192">
    <property type="entry name" value="NUCLEAR PROTEIN E3-3"/>
    <property type="match status" value="1"/>
</dbReference>
<dbReference type="GO" id="GO:0032981">
    <property type="term" value="P:mitochondrial respiratory chain complex I assembly"/>
    <property type="evidence" value="ECO:0007669"/>
    <property type="project" value="TreeGrafter"/>
</dbReference>
<proteinExistence type="predicted"/>
<dbReference type="InterPro" id="IPR036748">
    <property type="entry name" value="MTH938-like_sf"/>
</dbReference>
<dbReference type="AlphaFoldDB" id="A0A673GH01"/>
<protein>
    <submittedName>
        <fullName evidence="1">Uncharacterized protein</fullName>
    </submittedName>
</protein>
<dbReference type="Pfam" id="PF04430">
    <property type="entry name" value="DUF498"/>
    <property type="match status" value="1"/>
</dbReference>
<reference evidence="1" key="1">
    <citation type="submission" date="2025-08" db="UniProtKB">
        <authorList>
            <consortium name="Ensembl"/>
        </authorList>
    </citation>
    <scope>IDENTIFICATION</scope>
</reference>
<reference evidence="1" key="2">
    <citation type="submission" date="2025-09" db="UniProtKB">
        <authorList>
            <consortium name="Ensembl"/>
        </authorList>
    </citation>
    <scope>IDENTIFICATION</scope>
</reference>
<dbReference type="Ensembl" id="ENSSRHT00000013662.1">
    <property type="protein sequence ID" value="ENSSRHP00000013187.1"/>
    <property type="gene ID" value="ENSSRHG00000007479.1"/>
</dbReference>
<dbReference type="SUPFAM" id="SSF64076">
    <property type="entry name" value="MTH938-like"/>
    <property type="match status" value="1"/>
</dbReference>
<dbReference type="InterPro" id="IPR007523">
    <property type="entry name" value="NDUFAF3/AAMDC"/>
</dbReference>
<evidence type="ECO:0000313" key="2">
    <source>
        <dbReference type="Proteomes" id="UP000472270"/>
    </source>
</evidence>
<dbReference type="PANTHER" id="PTHR21192:SF2">
    <property type="entry name" value="NADH DEHYDROGENASE [UBIQUINONE] 1 ALPHA SUBCOMPLEX ASSEMBLY FACTOR 3"/>
    <property type="match status" value="1"/>
</dbReference>
<accession>A0A673GH01</accession>